<keyword evidence="5" id="KW-1185">Reference proteome</keyword>
<reference evidence="4" key="1">
    <citation type="submission" date="2023-04" db="EMBL/GenBank/DDBJ databases">
        <title>Phytophthora fragariaefolia NBRC 109709.</title>
        <authorList>
            <person name="Ichikawa N."/>
            <person name="Sato H."/>
            <person name="Tonouchi N."/>
        </authorList>
    </citation>
    <scope>NUCLEOTIDE SEQUENCE</scope>
    <source>
        <strain evidence="4">NBRC 109709</strain>
    </source>
</reference>
<comment type="caution">
    <text evidence="4">The sequence shown here is derived from an EMBL/GenBank/DDBJ whole genome shotgun (WGS) entry which is preliminary data.</text>
</comment>
<feature type="compositionally biased region" description="Basic and acidic residues" evidence="1">
    <location>
        <begin position="307"/>
        <end position="319"/>
    </location>
</feature>
<evidence type="ECO:0000313" key="4">
    <source>
        <dbReference type="EMBL" id="GMG16706.1"/>
    </source>
</evidence>
<gene>
    <name evidence="4" type="ORF">Pfra01_002986600</name>
</gene>
<evidence type="ECO:0000313" key="5">
    <source>
        <dbReference type="Proteomes" id="UP001165121"/>
    </source>
</evidence>
<dbReference type="Proteomes" id="UP001165121">
    <property type="component" value="Unassembled WGS sequence"/>
</dbReference>
<keyword evidence="2" id="KW-0472">Membrane</keyword>
<evidence type="ECO:0000256" key="2">
    <source>
        <dbReference type="SAM" id="Phobius"/>
    </source>
</evidence>
<evidence type="ECO:0000256" key="3">
    <source>
        <dbReference type="SAM" id="SignalP"/>
    </source>
</evidence>
<keyword evidence="2" id="KW-0812">Transmembrane</keyword>
<protein>
    <submittedName>
        <fullName evidence="4">Unnamed protein product</fullName>
    </submittedName>
</protein>
<organism evidence="4 5">
    <name type="scientific">Phytophthora fragariaefolia</name>
    <dbReference type="NCBI Taxonomy" id="1490495"/>
    <lineage>
        <taxon>Eukaryota</taxon>
        <taxon>Sar</taxon>
        <taxon>Stramenopiles</taxon>
        <taxon>Oomycota</taxon>
        <taxon>Peronosporomycetes</taxon>
        <taxon>Peronosporales</taxon>
        <taxon>Peronosporaceae</taxon>
        <taxon>Phytophthora</taxon>
    </lineage>
</organism>
<feature type="transmembrane region" description="Helical" evidence="2">
    <location>
        <begin position="247"/>
        <end position="267"/>
    </location>
</feature>
<feature type="signal peptide" evidence="3">
    <location>
        <begin position="1"/>
        <end position="23"/>
    </location>
</feature>
<dbReference type="AlphaFoldDB" id="A0A9W7DF79"/>
<evidence type="ECO:0000256" key="1">
    <source>
        <dbReference type="SAM" id="MobiDB-lite"/>
    </source>
</evidence>
<feature type="compositionally biased region" description="Basic residues" evidence="1">
    <location>
        <begin position="334"/>
        <end position="343"/>
    </location>
</feature>
<proteinExistence type="predicted"/>
<sequence>MRPSKRAIIIASTVWTNLTVVVLELPDDPACSATSDMIYAGLMAVTDPACLEASAVPGCNLFGIRSCRVCAVMPEGVSVDTPPCELLSVFSEKSAAVAFGGQQSVSSEDCECEPDIPPPLTPIDPLSSIEPVESPDSQQSSQQEDYVPIVIVLPTDVFIEAKSSVWTDSEASSDDALDSDAGNDQEEVTTHNLLHDHDGAESAAATNASVANVCSGGWAPKLQFHPTHFSVEEASAWRSGWVFWSRIYLGVGVLLLVVAFALLWLILVVPSSEVEKVLDWFCGPSDRSRRLQQQPGELKVAPSSSGAEEHSIDSQHHSIEGAVEPDSEPESPRSRRRSVCYDV</sequence>
<dbReference type="EMBL" id="BSXT01018950">
    <property type="protein sequence ID" value="GMG16706.1"/>
    <property type="molecule type" value="Genomic_DNA"/>
</dbReference>
<keyword evidence="3" id="KW-0732">Signal</keyword>
<accession>A0A9W7DF79</accession>
<dbReference type="OrthoDB" id="118237at2759"/>
<feature type="region of interest" description="Disordered" evidence="1">
    <location>
        <begin position="289"/>
        <end position="343"/>
    </location>
</feature>
<keyword evidence="2" id="KW-1133">Transmembrane helix</keyword>
<feature type="region of interest" description="Disordered" evidence="1">
    <location>
        <begin position="106"/>
        <end position="145"/>
    </location>
</feature>
<name>A0A9W7DF79_9STRA</name>
<feature type="chain" id="PRO_5040837015" evidence="3">
    <location>
        <begin position="24"/>
        <end position="343"/>
    </location>
</feature>